<dbReference type="PANTHER" id="PTHR37299">
    <property type="entry name" value="TRANSCRIPTIONAL REGULATOR-RELATED"/>
    <property type="match status" value="1"/>
</dbReference>
<dbReference type="STRING" id="1423778.FC70_GL001207"/>
<evidence type="ECO:0000313" key="2">
    <source>
        <dbReference type="EMBL" id="KRL55605.1"/>
    </source>
</evidence>
<name>A0A0R1RNG5_9LACO</name>
<accession>A0A0R1RNG5</accession>
<dbReference type="GO" id="GO:0003677">
    <property type="term" value="F:DNA binding"/>
    <property type="evidence" value="ECO:0007669"/>
    <property type="project" value="InterPro"/>
</dbReference>
<dbReference type="PANTHER" id="PTHR37299:SF4">
    <property type="entry name" value="TRANSCRIPTIONAL REGULATOR"/>
    <property type="match status" value="1"/>
</dbReference>
<comment type="caution">
    <text evidence="2">The sequence shown here is derived from an EMBL/GenBank/DDBJ whole genome shotgun (WGS) entry which is preliminary data.</text>
</comment>
<dbReference type="Proteomes" id="UP000051697">
    <property type="component" value="Unassembled WGS sequence"/>
</dbReference>
<dbReference type="InterPro" id="IPR007492">
    <property type="entry name" value="LytTR_DNA-bd_dom"/>
</dbReference>
<dbReference type="Pfam" id="PF04397">
    <property type="entry name" value="LytTR"/>
    <property type="match status" value="1"/>
</dbReference>
<proteinExistence type="predicted"/>
<dbReference type="KEGG" id="lol:LACOL_0098"/>
<dbReference type="AlphaFoldDB" id="A0A0R1RNG5"/>
<dbReference type="GO" id="GO:0000156">
    <property type="term" value="F:phosphorelay response regulator activity"/>
    <property type="evidence" value="ECO:0007669"/>
    <property type="project" value="InterPro"/>
</dbReference>
<dbReference type="OrthoDB" id="9808614at2"/>
<protein>
    <recommendedName>
        <fullName evidence="1">HTH LytTR-type domain-containing protein</fullName>
    </recommendedName>
</protein>
<evidence type="ECO:0000259" key="1">
    <source>
        <dbReference type="PROSITE" id="PS50930"/>
    </source>
</evidence>
<reference evidence="2 3" key="1">
    <citation type="journal article" date="2015" name="Genome Announc.">
        <title>Expanding the biotechnology potential of lactobacilli through comparative genomics of 213 strains and associated genera.</title>
        <authorList>
            <person name="Sun Z."/>
            <person name="Harris H.M."/>
            <person name="McCann A."/>
            <person name="Guo C."/>
            <person name="Argimon S."/>
            <person name="Zhang W."/>
            <person name="Yang X."/>
            <person name="Jeffery I.B."/>
            <person name="Cooney J.C."/>
            <person name="Kagawa T.F."/>
            <person name="Liu W."/>
            <person name="Song Y."/>
            <person name="Salvetti E."/>
            <person name="Wrobel A."/>
            <person name="Rasinkangas P."/>
            <person name="Parkhill J."/>
            <person name="Rea M.C."/>
            <person name="O'Sullivan O."/>
            <person name="Ritari J."/>
            <person name="Douillard F.P."/>
            <person name="Paul Ross R."/>
            <person name="Yang R."/>
            <person name="Briner A.E."/>
            <person name="Felis G.E."/>
            <person name="de Vos W.M."/>
            <person name="Barrangou R."/>
            <person name="Klaenhammer T.R."/>
            <person name="Caufield P.W."/>
            <person name="Cui Y."/>
            <person name="Zhang H."/>
            <person name="O'Toole P.W."/>
        </authorList>
    </citation>
    <scope>NUCLEOTIDE SEQUENCE [LARGE SCALE GENOMIC DNA]</scope>
    <source>
        <strain evidence="2 3">DSM 15707</strain>
    </source>
</reference>
<dbReference type="RefSeq" id="WP_057890137.1">
    <property type="nucleotide sequence ID" value="NZ_AZFE01000031.1"/>
</dbReference>
<dbReference type="PATRIC" id="fig|1423778.4.peg.1241"/>
<evidence type="ECO:0000313" key="3">
    <source>
        <dbReference type="Proteomes" id="UP000051697"/>
    </source>
</evidence>
<dbReference type="SMART" id="SM00850">
    <property type="entry name" value="LytTR"/>
    <property type="match status" value="1"/>
</dbReference>
<feature type="domain" description="HTH LytTR-type" evidence="1">
    <location>
        <begin position="44"/>
        <end position="136"/>
    </location>
</feature>
<dbReference type="InterPro" id="IPR046947">
    <property type="entry name" value="LytR-like"/>
</dbReference>
<sequence>MKITFEFDENLIDTEVIIKAPRDSNSIQHLAKMLEENAISTPKLRFYKNDSEYYLSINSILFFETDERLVHAHTADDVFTTKYRLYELEASLPDSFIRISKSSIVNTNQIFALTRSLSNVLIEFQNSHKQIYASRH</sequence>
<organism evidence="2 3">
    <name type="scientific">Paucilactobacillus oligofermentans DSM 15707 = LMG 22743</name>
    <dbReference type="NCBI Taxonomy" id="1423778"/>
    <lineage>
        <taxon>Bacteria</taxon>
        <taxon>Bacillati</taxon>
        <taxon>Bacillota</taxon>
        <taxon>Bacilli</taxon>
        <taxon>Lactobacillales</taxon>
        <taxon>Lactobacillaceae</taxon>
        <taxon>Paucilactobacillus</taxon>
    </lineage>
</organism>
<dbReference type="Gene3D" id="2.40.50.1020">
    <property type="entry name" value="LytTr DNA-binding domain"/>
    <property type="match status" value="1"/>
</dbReference>
<dbReference type="EMBL" id="AZFE01000031">
    <property type="protein sequence ID" value="KRL55605.1"/>
    <property type="molecule type" value="Genomic_DNA"/>
</dbReference>
<keyword evidence="3" id="KW-1185">Reference proteome</keyword>
<dbReference type="PROSITE" id="PS50930">
    <property type="entry name" value="HTH_LYTTR"/>
    <property type="match status" value="1"/>
</dbReference>
<gene>
    <name evidence="2" type="ORF">FC70_GL001207</name>
</gene>